<dbReference type="EMBL" id="CAKKLH010000090">
    <property type="protein sequence ID" value="CAH0102675.1"/>
    <property type="molecule type" value="Genomic_DNA"/>
</dbReference>
<accession>A0A8J2RNA1</accession>
<sequence length="167" mass="18621">MATQLNQKKSSVFSFVDEKQQTLRTRLTSSTCEGSKFGFGWLRSTIQAGVPFVNYGQGYDDDDDISEVATHHHHYPPYGSRSLESLASSHASPLNMGYLMPYSYHNGMAALSSLPSMGSGQISPLPSLTTPPFREEEEEENVEGAYASDAIFYFVEEEEDEEEEVEE</sequence>
<evidence type="ECO:0000256" key="1">
    <source>
        <dbReference type="SAM" id="MobiDB-lite"/>
    </source>
</evidence>
<evidence type="ECO:0000313" key="3">
    <source>
        <dbReference type="Proteomes" id="UP000789390"/>
    </source>
</evidence>
<gene>
    <name evidence="2" type="ORF">DGAL_LOCUS5118</name>
</gene>
<feature type="region of interest" description="Disordered" evidence="1">
    <location>
        <begin position="122"/>
        <end position="145"/>
    </location>
</feature>
<proteinExistence type="predicted"/>
<dbReference type="Proteomes" id="UP000789390">
    <property type="component" value="Unassembled WGS sequence"/>
</dbReference>
<comment type="caution">
    <text evidence="2">The sequence shown here is derived from an EMBL/GenBank/DDBJ whole genome shotgun (WGS) entry which is preliminary data.</text>
</comment>
<name>A0A8J2RNA1_9CRUS</name>
<evidence type="ECO:0000313" key="2">
    <source>
        <dbReference type="EMBL" id="CAH0102675.1"/>
    </source>
</evidence>
<reference evidence="2" key="1">
    <citation type="submission" date="2021-11" db="EMBL/GenBank/DDBJ databases">
        <authorList>
            <person name="Schell T."/>
        </authorList>
    </citation>
    <scope>NUCLEOTIDE SEQUENCE</scope>
    <source>
        <strain evidence="2">M5</strain>
    </source>
</reference>
<organism evidence="2 3">
    <name type="scientific">Daphnia galeata</name>
    <dbReference type="NCBI Taxonomy" id="27404"/>
    <lineage>
        <taxon>Eukaryota</taxon>
        <taxon>Metazoa</taxon>
        <taxon>Ecdysozoa</taxon>
        <taxon>Arthropoda</taxon>
        <taxon>Crustacea</taxon>
        <taxon>Branchiopoda</taxon>
        <taxon>Diplostraca</taxon>
        <taxon>Cladocera</taxon>
        <taxon>Anomopoda</taxon>
        <taxon>Daphniidae</taxon>
        <taxon>Daphnia</taxon>
    </lineage>
</organism>
<protein>
    <submittedName>
        <fullName evidence="2">Uncharacterized protein</fullName>
    </submittedName>
</protein>
<dbReference type="AlphaFoldDB" id="A0A8J2RNA1"/>
<keyword evidence="3" id="KW-1185">Reference proteome</keyword>